<dbReference type="GeneID" id="29419323"/>
<feature type="domain" description="Topo IA-type catalytic" evidence="12">
    <location>
        <begin position="129"/>
        <end position="558"/>
    </location>
</feature>
<feature type="site" description="Interaction with DNA" evidence="10">
    <location>
        <position position="140"/>
    </location>
</feature>
<reference evidence="13 14" key="1">
    <citation type="journal article" date="2015" name="Genome Announc.">
        <title>Draft Genome Sequence of Clostridium tyrobutyricum Strain DIVETGP, Isolated from Cow's Milk for Grana Padano Production.</title>
        <authorList>
            <person name="Soggiu A."/>
            <person name="Piras C."/>
            <person name="Gaiarsa S."/>
            <person name="Sassera D."/>
            <person name="Roncada P."/>
            <person name="Bendixen E."/>
            <person name="Brasca M."/>
            <person name="Bonizzi L."/>
        </authorList>
    </citation>
    <scope>NUCLEOTIDE SEQUENCE [LARGE SCALE GENOMIC DNA]</scope>
    <source>
        <strain evidence="13 14">DIVETGP</strain>
    </source>
</reference>
<dbReference type="SUPFAM" id="SSF56712">
    <property type="entry name" value="Prokaryotic type I DNA topoisomerase"/>
    <property type="match status" value="1"/>
</dbReference>
<gene>
    <name evidence="10" type="primary">topA</name>
    <name evidence="13" type="ORF">CTDIVETGP_0227</name>
</gene>
<keyword evidence="4" id="KW-0863">Zinc-finger</keyword>
<dbReference type="OrthoDB" id="9804262at2"/>
<dbReference type="Gene3D" id="1.10.290.10">
    <property type="entry name" value="Topoisomerase I, domain 4"/>
    <property type="match status" value="1"/>
</dbReference>
<dbReference type="InterPro" id="IPR013824">
    <property type="entry name" value="Topo_IA_cen_sub1"/>
</dbReference>
<evidence type="ECO:0000256" key="3">
    <source>
        <dbReference type="ARBA" id="ARBA00022723"/>
    </source>
</evidence>
<dbReference type="Proteomes" id="UP000019482">
    <property type="component" value="Unassembled WGS sequence"/>
</dbReference>
<dbReference type="Pfam" id="PF01396">
    <property type="entry name" value="Zn_ribbon_Top1"/>
    <property type="match status" value="3"/>
</dbReference>
<dbReference type="Pfam" id="PF01131">
    <property type="entry name" value="Topoisom_bac"/>
    <property type="match status" value="1"/>
</dbReference>
<comment type="similarity">
    <text evidence="2 10">Belongs to the type IA topoisomerase family.</text>
</comment>
<keyword evidence="5" id="KW-0862">Zinc</keyword>
<dbReference type="PANTHER" id="PTHR42785">
    <property type="entry name" value="DNA TOPOISOMERASE, TYPE IA, CORE"/>
    <property type="match status" value="1"/>
</dbReference>
<feature type="site" description="Interaction with DNA" evidence="10">
    <location>
        <position position="143"/>
    </location>
</feature>
<dbReference type="Pfam" id="PF01751">
    <property type="entry name" value="Toprim"/>
    <property type="match status" value="1"/>
</dbReference>
<evidence type="ECO:0000259" key="11">
    <source>
        <dbReference type="PROSITE" id="PS50880"/>
    </source>
</evidence>
<feature type="site" description="Interaction with DNA" evidence="10">
    <location>
        <position position="139"/>
    </location>
</feature>
<dbReference type="SMART" id="SM00436">
    <property type="entry name" value="TOP1Bc"/>
    <property type="match status" value="1"/>
</dbReference>
<dbReference type="NCBIfam" id="TIGR01051">
    <property type="entry name" value="topA_bact"/>
    <property type="match status" value="1"/>
</dbReference>
<evidence type="ECO:0000256" key="10">
    <source>
        <dbReference type="HAMAP-Rule" id="MF_00952"/>
    </source>
</evidence>
<sequence>MGQKLVIVESPAKAKTIGKYLGKNYVVEASMGHVRDLPKSQLGVDVDNDYNPKYITIRGKGELLSKLRKEAKKSDKIYLATDPDREGEAISWHLLHALNLDEDDKCRIEFHEITKSAVKGSLKQARKININLVDAQQARRVLDRLVGYKISPILWRKVKWGLSAGRVQSVTLKMICEREKEIKEFIPKEYWTVECFLHKQSTKKTFKVRLTTLNKKKIEINNKEEVDKIIEDLKSGEFIVKNVKKTSKNKNPLPPFTTSTLQQDSYRKLNFSTKRTMSVAQQLYEGVDIKKHGTVGLITYMRTDSVRISEEAQNDCRDFVKETLGDKYIPEKPRNFKSKKHIQDAHEAIRPTNISLVPDQIKESLKPEQYKLYNLIWKRFVASQMAQSIIDVKSIDIINKNYGLKASGSKVNFDGFMKVYDYSTGDEKDETSLPELSVDEKLIEKSIDEKQHFTQPPARYSEASLVKTLEENGIGRPSTYAPIISTILNRKYVERDKKTLIPTELGNIVNNIVSEYFKQIVDVEFTAGMESKLDNIEEGKVNWRKVVGEFFKPLKKSIDIAEKEVAKITIEDKVTDIKCDKCGRFMVIKHGRFGDFLACPGYPECKNTKPIVEELDVQCPKCGGKIVLKRSRKGRKFYGCSNYPDCDFVSWFEPTNELCPECGNYMVKKYNKSKGSFLECSNSECKHRKYKEDKNSDSDSDNKDK</sequence>
<dbReference type="Gene3D" id="3.30.65.10">
    <property type="entry name" value="Bacterial Topoisomerase I, domain 1"/>
    <property type="match status" value="2"/>
</dbReference>
<evidence type="ECO:0000256" key="5">
    <source>
        <dbReference type="ARBA" id="ARBA00022833"/>
    </source>
</evidence>
<dbReference type="InterPro" id="IPR013825">
    <property type="entry name" value="Topo_IA_cen_sub2"/>
</dbReference>
<evidence type="ECO:0000256" key="4">
    <source>
        <dbReference type="ARBA" id="ARBA00022771"/>
    </source>
</evidence>
<dbReference type="GO" id="GO:0005694">
    <property type="term" value="C:chromosome"/>
    <property type="evidence" value="ECO:0007669"/>
    <property type="project" value="InterPro"/>
</dbReference>
<dbReference type="Gene3D" id="3.40.50.140">
    <property type="match status" value="1"/>
</dbReference>
<evidence type="ECO:0000256" key="8">
    <source>
        <dbReference type="ARBA" id="ARBA00023125"/>
    </source>
</evidence>
<feature type="domain" description="Toprim" evidence="11">
    <location>
        <begin position="3"/>
        <end position="114"/>
    </location>
</feature>
<keyword evidence="3" id="KW-0479">Metal-binding</keyword>
<dbReference type="InterPro" id="IPR003602">
    <property type="entry name" value="Topo_IA_DNA-bd_dom"/>
</dbReference>
<dbReference type="GO" id="GO:0006265">
    <property type="term" value="P:DNA topological change"/>
    <property type="evidence" value="ECO:0007669"/>
    <property type="project" value="UniProtKB-UniRule"/>
</dbReference>
<feature type="site" description="Interaction with DNA" evidence="10">
    <location>
        <position position="490"/>
    </location>
</feature>
<dbReference type="EMBL" id="CBXI010000003">
    <property type="protein sequence ID" value="CDL90157.1"/>
    <property type="molecule type" value="Genomic_DNA"/>
</dbReference>
<evidence type="ECO:0000259" key="12">
    <source>
        <dbReference type="PROSITE" id="PS52039"/>
    </source>
</evidence>
<dbReference type="InterPro" id="IPR028612">
    <property type="entry name" value="Topoisom_1_IA"/>
</dbReference>
<dbReference type="PROSITE" id="PS00396">
    <property type="entry name" value="TOPO_IA_1"/>
    <property type="match status" value="1"/>
</dbReference>
<dbReference type="InterPro" id="IPR023406">
    <property type="entry name" value="Topo_IA_AS"/>
</dbReference>
<keyword evidence="6" id="KW-0460">Magnesium</keyword>
<accession>W6NDU0</accession>
<dbReference type="InterPro" id="IPR005733">
    <property type="entry name" value="TopoI_bac-type"/>
</dbReference>
<organism evidence="13 14">
    <name type="scientific">Clostridium tyrobutyricum DIVETGP</name>
    <dbReference type="NCBI Taxonomy" id="1408889"/>
    <lineage>
        <taxon>Bacteria</taxon>
        <taxon>Bacillati</taxon>
        <taxon>Bacillota</taxon>
        <taxon>Clostridia</taxon>
        <taxon>Eubacteriales</taxon>
        <taxon>Clostridiaceae</taxon>
        <taxon>Clostridium</taxon>
    </lineage>
</organism>
<dbReference type="InterPro" id="IPR023405">
    <property type="entry name" value="Topo_IA_core_domain"/>
</dbReference>
<dbReference type="CDD" id="cd03363">
    <property type="entry name" value="TOPRIM_TopoIA_TopoI"/>
    <property type="match status" value="1"/>
</dbReference>
<evidence type="ECO:0000313" key="14">
    <source>
        <dbReference type="Proteomes" id="UP000019482"/>
    </source>
</evidence>
<keyword evidence="14" id="KW-1185">Reference proteome</keyword>
<comment type="function">
    <text evidence="10">Releases the supercoiling and torsional tension of DNA, which is introduced during the DNA replication and transcription, by transiently cleaving and rejoining one strand of the DNA duplex. Introduces a single-strand break via transesterification at a target site in duplex DNA. The scissile phosphodiester is attacked by the catalytic tyrosine of the enzyme, resulting in the formation of a DNA-(5'-phosphotyrosyl)-enzyme intermediate and the expulsion of a 3'-OH DNA strand. The free DNA strand then undergoes passage around the unbroken strand, thus removing DNA supercoils. Finally, in the religation step, the DNA 3'-OH attacks the covalent intermediate to expel the active-site tyrosine and restore the DNA phosphodiester backbone.</text>
</comment>
<feature type="site" description="Interaction with DNA" evidence="10">
    <location>
        <position position="155"/>
    </location>
</feature>
<keyword evidence="8 10" id="KW-0238">DNA-binding</keyword>
<evidence type="ECO:0000313" key="13">
    <source>
        <dbReference type="EMBL" id="CDL90157.1"/>
    </source>
</evidence>
<dbReference type="AlphaFoldDB" id="W6NDU0"/>
<dbReference type="InterPro" id="IPR013498">
    <property type="entry name" value="Topo_IA_Znf"/>
</dbReference>
<feature type="active site" description="O-(5'-phospho-DNA)-tyrosine intermediate" evidence="10">
    <location>
        <position position="300"/>
    </location>
</feature>
<dbReference type="Gene3D" id="2.70.20.10">
    <property type="entry name" value="Topoisomerase I, domain 3"/>
    <property type="match status" value="1"/>
</dbReference>
<dbReference type="InterPro" id="IPR013497">
    <property type="entry name" value="Topo_IA_cen"/>
</dbReference>
<dbReference type="HAMAP" id="MF_00952">
    <property type="entry name" value="Topoisom_1_prok"/>
    <property type="match status" value="1"/>
</dbReference>
<dbReference type="InterPro" id="IPR000380">
    <property type="entry name" value="Topo_IA"/>
</dbReference>
<dbReference type="InterPro" id="IPR013826">
    <property type="entry name" value="Topo_IA_cen_sub3"/>
</dbReference>
<dbReference type="GO" id="GO:0003677">
    <property type="term" value="F:DNA binding"/>
    <property type="evidence" value="ECO:0007669"/>
    <property type="project" value="UniProtKB-KW"/>
</dbReference>
<protein>
    <recommendedName>
        <fullName evidence="10">DNA topoisomerase 1</fullName>
        <ecNumber evidence="10">5.6.2.1</ecNumber>
    </recommendedName>
    <alternativeName>
        <fullName evidence="10">DNA topoisomerase I</fullName>
    </alternativeName>
</protein>
<dbReference type="PROSITE" id="PS50880">
    <property type="entry name" value="TOPRIM"/>
    <property type="match status" value="1"/>
</dbReference>
<dbReference type="RefSeq" id="WP_017750624.1">
    <property type="nucleotide sequence ID" value="NZ_CBXI010000003.1"/>
</dbReference>
<evidence type="ECO:0000256" key="9">
    <source>
        <dbReference type="ARBA" id="ARBA00023235"/>
    </source>
</evidence>
<dbReference type="InterPro" id="IPR006171">
    <property type="entry name" value="TOPRIM_dom"/>
</dbReference>
<dbReference type="InterPro" id="IPR034149">
    <property type="entry name" value="TOPRIM_TopoI"/>
</dbReference>
<dbReference type="PRINTS" id="PR00417">
    <property type="entry name" value="PRTPISMRASEI"/>
</dbReference>
<feature type="region of interest" description="Interaction with DNA" evidence="10">
    <location>
        <begin position="163"/>
        <end position="168"/>
    </location>
</feature>
<name>W6NDU0_CLOTY</name>
<dbReference type="SMART" id="SM00493">
    <property type="entry name" value="TOPRIM"/>
    <property type="match status" value="1"/>
</dbReference>
<comment type="catalytic activity">
    <reaction evidence="1 10">
        <text>ATP-independent breakage of single-stranded DNA, followed by passage and rejoining.</text>
        <dbReference type="EC" id="5.6.2.1"/>
    </reaction>
</comment>
<dbReference type="CDD" id="cd00186">
    <property type="entry name" value="TOP1Ac"/>
    <property type="match status" value="1"/>
</dbReference>
<evidence type="ECO:0000256" key="7">
    <source>
        <dbReference type="ARBA" id="ARBA00023029"/>
    </source>
</evidence>
<keyword evidence="9 10" id="KW-0413">Isomerase</keyword>
<feature type="site" description="Interaction with DNA" evidence="10">
    <location>
        <position position="148"/>
    </location>
</feature>
<feature type="site" description="Interaction with DNA" evidence="10">
    <location>
        <position position="302"/>
    </location>
</feature>
<evidence type="ECO:0000256" key="1">
    <source>
        <dbReference type="ARBA" id="ARBA00000213"/>
    </source>
</evidence>
<dbReference type="GO" id="GO:0008270">
    <property type="term" value="F:zinc ion binding"/>
    <property type="evidence" value="ECO:0007669"/>
    <property type="project" value="UniProtKB-KW"/>
</dbReference>
<dbReference type="PROSITE" id="PS52039">
    <property type="entry name" value="TOPO_IA_2"/>
    <property type="match status" value="1"/>
</dbReference>
<evidence type="ECO:0000256" key="6">
    <source>
        <dbReference type="ARBA" id="ARBA00022842"/>
    </source>
</evidence>
<dbReference type="SUPFAM" id="SSF57783">
    <property type="entry name" value="Zinc beta-ribbon"/>
    <property type="match status" value="2"/>
</dbReference>
<dbReference type="Gene3D" id="1.10.460.10">
    <property type="entry name" value="Topoisomerase I, domain 2"/>
    <property type="match status" value="1"/>
</dbReference>
<dbReference type="InterPro" id="IPR003601">
    <property type="entry name" value="Topo_IA_2"/>
</dbReference>
<comment type="subunit">
    <text evidence="10">Monomer.</text>
</comment>
<keyword evidence="7 10" id="KW-0799">Topoisomerase</keyword>
<dbReference type="SMART" id="SM00437">
    <property type="entry name" value="TOP1Ac"/>
    <property type="match status" value="1"/>
</dbReference>
<dbReference type="PANTHER" id="PTHR42785:SF1">
    <property type="entry name" value="DNA TOPOISOMERASE"/>
    <property type="match status" value="1"/>
</dbReference>
<comment type="caution">
    <text evidence="13">The sequence shown here is derived from an EMBL/GenBank/DDBJ whole genome shotgun (WGS) entry which is preliminary data.</text>
</comment>
<feature type="site" description="Interaction with DNA" evidence="10">
    <location>
        <position position="33"/>
    </location>
</feature>
<evidence type="ECO:0000256" key="2">
    <source>
        <dbReference type="ARBA" id="ARBA00009446"/>
    </source>
</evidence>
<dbReference type="GO" id="GO:0003917">
    <property type="term" value="F:DNA topoisomerase type I (single strand cut, ATP-independent) activity"/>
    <property type="evidence" value="ECO:0007669"/>
    <property type="project" value="UniProtKB-UniRule"/>
</dbReference>
<dbReference type="EC" id="5.6.2.1" evidence="10"/>
<proteinExistence type="inferred from homology"/>